<evidence type="ECO:0000256" key="1">
    <source>
        <dbReference type="SAM" id="MobiDB-lite"/>
    </source>
</evidence>
<evidence type="ECO:0000313" key="4">
    <source>
        <dbReference type="Proteomes" id="UP001431209"/>
    </source>
</evidence>
<protein>
    <submittedName>
        <fullName evidence="3">Vrk-1</fullName>
    </submittedName>
</protein>
<gene>
    <name evidence="3" type="ORF">AKO1_006390</name>
</gene>
<reference evidence="3 4" key="1">
    <citation type="submission" date="2024-03" db="EMBL/GenBank/DDBJ databases">
        <title>The Acrasis kona genome and developmental transcriptomes reveal deep origins of eukaryotic multicellular pathways.</title>
        <authorList>
            <person name="Sheikh S."/>
            <person name="Fu C.-J."/>
            <person name="Brown M.W."/>
            <person name="Baldauf S.L."/>
        </authorList>
    </citation>
    <scope>NUCLEOTIDE SEQUENCE [LARGE SCALE GENOMIC DNA]</scope>
    <source>
        <strain evidence="3 4">ATCC MYA-3509</strain>
    </source>
</reference>
<organism evidence="3 4">
    <name type="scientific">Acrasis kona</name>
    <dbReference type="NCBI Taxonomy" id="1008807"/>
    <lineage>
        <taxon>Eukaryota</taxon>
        <taxon>Discoba</taxon>
        <taxon>Heterolobosea</taxon>
        <taxon>Tetramitia</taxon>
        <taxon>Eutetramitia</taxon>
        <taxon>Acrasidae</taxon>
        <taxon>Acrasis</taxon>
    </lineage>
</organism>
<evidence type="ECO:0000259" key="2">
    <source>
        <dbReference type="Pfam" id="PF09851"/>
    </source>
</evidence>
<dbReference type="Pfam" id="PF09851">
    <property type="entry name" value="SHOCT"/>
    <property type="match status" value="1"/>
</dbReference>
<dbReference type="AlphaFoldDB" id="A0AAW2YJ59"/>
<sequence length="604" mass="66964">MTIINLYFENIPATPSAPFKVLVKGKQEFEATSDITHKAIKVDVPDSGFASFVKVHLNFLVQELNIDELNQYNVTNNGSYFQVSVKNGALDVKQRFDDRFSQVDSAQTLDETNKFYQDNETGEFVYSFNKPKYMTDGRSLKDPNYYKKDVQTTKTAEQEQASTSLSVNSTRCYLHLSGIDATSSDPFQLKVDGRSLFKSSRPIPKPVRIPVYIKQPIVSSRYHEITMKIEMPELGVETDHDFNLTLGGVHIQIAVVNNIVEILQNKNGIFPMLTKIDSRYAQKEYNPMPVKEEPTPQQSSSSIISSSSQSSKSSNDGEDVEVTFYLRNIQASSSEPFQLLINGEELITSNNSLPKDTFTVAKCILPGLPKSSTADHILEARFKITSKGVDGTQQFNITRNGKFIMIEIGPDGNGGEKVNLKQQHKDTFSGDGTNASNKQFSTGGDVEVLFFLDGLQASKTKPFSLLVNEQKIFEIHEKFEPGNVVVVNGRLPVPKSGDHVVRVKACVPESNVEVQHDVNVTKNGTHVKIEQSGNVVNVYQSKNDKFNEPALGKAPAPVTSHQVSSGSTGSDDIYDQLERLASLKQKGILTDAEFQAKKKQLLGL</sequence>
<name>A0AAW2YJ59_9EUKA</name>
<accession>A0AAW2YJ59</accession>
<feature type="region of interest" description="Disordered" evidence="1">
    <location>
        <begin position="288"/>
        <end position="317"/>
    </location>
</feature>
<feature type="domain" description="SHOCT" evidence="2">
    <location>
        <begin position="575"/>
        <end position="602"/>
    </location>
</feature>
<dbReference type="Proteomes" id="UP001431209">
    <property type="component" value="Unassembled WGS sequence"/>
</dbReference>
<comment type="caution">
    <text evidence="3">The sequence shown here is derived from an EMBL/GenBank/DDBJ whole genome shotgun (WGS) entry which is preliminary data.</text>
</comment>
<feature type="compositionally biased region" description="Low complexity" evidence="1">
    <location>
        <begin position="297"/>
        <end position="314"/>
    </location>
</feature>
<feature type="region of interest" description="Disordered" evidence="1">
    <location>
        <begin position="546"/>
        <end position="570"/>
    </location>
</feature>
<proteinExistence type="predicted"/>
<feature type="compositionally biased region" description="Polar residues" evidence="1">
    <location>
        <begin position="559"/>
        <end position="570"/>
    </location>
</feature>
<keyword evidence="4" id="KW-1185">Reference proteome</keyword>
<dbReference type="EMBL" id="JAOPGA020000133">
    <property type="protein sequence ID" value="KAL0477028.1"/>
    <property type="molecule type" value="Genomic_DNA"/>
</dbReference>
<evidence type="ECO:0000313" key="3">
    <source>
        <dbReference type="EMBL" id="KAL0477028.1"/>
    </source>
</evidence>
<dbReference type="InterPro" id="IPR018649">
    <property type="entry name" value="SHOCT"/>
</dbReference>